<dbReference type="NCBIfam" id="TIGR02032">
    <property type="entry name" value="GG-red-SF"/>
    <property type="match status" value="1"/>
</dbReference>
<keyword evidence="3 8" id="KW-0274">FAD</keyword>
<evidence type="ECO:0000313" key="10">
    <source>
        <dbReference type="EMBL" id="KUO41770.1"/>
    </source>
</evidence>
<dbReference type="HAMAP" id="MF_01287">
    <property type="entry name" value="DGGGPL_reductase"/>
    <property type="match status" value="1"/>
</dbReference>
<dbReference type="InterPro" id="IPR011777">
    <property type="entry name" value="Geranylgeranyl_Rdtase_fam"/>
</dbReference>
<comment type="similarity">
    <text evidence="8">Belongs to the geranylgeranyl reductase family. DGGGPL reductase subfamily.</text>
</comment>
<comment type="pathway">
    <text evidence="8">Membrane lipid metabolism; glycerophospholipid metabolism.</text>
</comment>
<keyword evidence="4 8" id="KW-0560">Oxidoreductase</keyword>
<dbReference type="EC" id="1.3.-.-" evidence="8"/>
<keyword evidence="5 8" id="KW-0443">Lipid metabolism</keyword>
<dbReference type="EMBL" id="LQMQ01000014">
    <property type="protein sequence ID" value="KUO41770.1"/>
    <property type="molecule type" value="Genomic_DNA"/>
</dbReference>
<dbReference type="InterPro" id="IPR036188">
    <property type="entry name" value="FAD/NAD-bd_sf"/>
</dbReference>
<dbReference type="GO" id="GO:0046474">
    <property type="term" value="P:glycerophospholipid biosynthetic process"/>
    <property type="evidence" value="ECO:0007669"/>
    <property type="project" value="UniProtKB-UniRule"/>
</dbReference>
<dbReference type="AlphaFoldDB" id="A0A147JYY9"/>
<evidence type="ECO:0000256" key="8">
    <source>
        <dbReference type="HAMAP-Rule" id="MF_01287"/>
    </source>
</evidence>
<comment type="catalytic activity">
    <reaction evidence="8">
        <text>a 2,3-bis-O-phytanyl-sn-glycerol 1-phospholipid + 8 A = a 2,3-bis-O-(geranylgeranyl)-sn-glycerol 1-phospholipid + 8 AH2</text>
        <dbReference type="Rhea" id="RHEA:64376"/>
        <dbReference type="ChEBI" id="CHEBI:13193"/>
        <dbReference type="ChEBI" id="CHEBI:17499"/>
        <dbReference type="ChEBI" id="CHEBI:138139"/>
        <dbReference type="ChEBI" id="CHEBI:138140"/>
    </reaction>
</comment>
<evidence type="ECO:0000259" key="9">
    <source>
        <dbReference type="Pfam" id="PF22578"/>
    </source>
</evidence>
<evidence type="ECO:0000256" key="3">
    <source>
        <dbReference type="ARBA" id="ARBA00022827"/>
    </source>
</evidence>
<dbReference type="GO" id="GO:0050660">
    <property type="term" value="F:flavin adenine dinucleotide binding"/>
    <property type="evidence" value="ECO:0007669"/>
    <property type="project" value="UniProtKB-UniRule"/>
</dbReference>
<evidence type="ECO:0000256" key="1">
    <source>
        <dbReference type="ARBA" id="ARBA00022516"/>
    </source>
</evidence>
<keyword evidence="1 8" id="KW-0444">Lipid biosynthesis</keyword>
<name>A0A147JYY9_HADYE</name>
<feature type="binding site" evidence="8">
    <location>
        <position position="100"/>
    </location>
    <ligand>
        <name>FAD</name>
        <dbReference type="ChEBI" id="CHEBI:57692"/>
    </ligand>
</feature>
<protein>
    <recommendedName>
        <fullName evidence="8">Digeranylgeranylglycerophospholipid reductase</fullName>
        <shortName evidence="8">DGGGPL reductase</shortName>
        <ecNumber evidence="8">1.3.-.-</ecNumber>
    </recommendedName>
    <alternativeName>
        <fullName evidence="8">2,3-bis-O-geranylgeranylglyceryl phosphate reductase</fullName>
    </alternativeName>
    <alternativeName>
        <fullName evidence="8">Geranylgeranyl reductase</fullName>
        <shortName evidence="8">GGR</shortName>
    </alternativeName>
</protein>
<proteinExistence type="inferred from homology"/>
<feature type="binding site" evidence="8">
    <location>
        <position position="295"/>
    </location>
    <ligand>
        <name>FAD</name>
        <dbReference type="ChEBI" id="CHEBI:57692"/>
    </ligand>
</feature>
<dbReference type="InterPro" id="IPR050407">
    <property type="entry name" value="Geranylgeranyl_reductase"/>
</dbReference>
<comment type="catalytic activity">
    <reaction evidence="8">
        <text>2,3-bis-O-(phytanyl)-sn-glycerol 1-phosphate + 8 A = 2,3-bis-O-(geranylgeranyl)-sn-glycerol 1-phosphate + 8 AH2</text>
        <dbReference type="Rhea" id="RHEA:64368"/>
        <dbReference type="ChEBI" id="CHEBI:13193"/>
        <dbReference type="ChEBI" id="CHEBI:17499"/>
        <dbReference type="ChEBI" id="CHEBI:58837"/>
        <dbReference type="ChEBI" id="CHEBI:73125"/>
    </reaction>
</comment>
<evidence type="ECO:0000256" key="5">
    <source>
        <dbReference type="ARBA" id="ARBA00023098"/>
    </source>
</evidence>
<organism evidence="10 11">
    <name type="scientific">Hadarchaeum yellowstonense</name>
    <dbReference type="NCBI Taxonomy" id="1776334"/>
    <lineage>
        <taxon>Archaea</taxon>
        <taxon>Methanobacteriati</taxon>
        <taxon>Candidatus Hadarchaeota</taxon>
        <taxon>Candidatus Hadarchaeia</taxon>
        <taxon>Candidatus Hadarchaeales</taxon>
        <taxon>Candidatus Hadarchaeaceae</taxon>
        <taxon>Candidatus Hadarchaeum</taxon>
    </lineage>
</organism>
<keyword evidence="6 8" id="KW-0594">Phospholipid biosynthesis</keyword>
<dbReference type="Gene3D" id="3.50.50.60">
    <property type="entry name" value="FAD/NAD(P)-binding domain"/>
    <property type="match status" value="1"/>
</dbReference>
<dbReference type="GO" id="GO:0016628">
    <property type="term" value="F:oxidoreductase activity, acting on the CH-CH group of donors, NAD or NADP as acceptor"/>
    <property type="evidence" value="ECO:0007669"/>
    <property type="project" value="InterPro"/>
</dbReference>
<dbReference type="UniPathway" id="UPA00940"/>
<dbReference type="PANTHER" id="PTHR42685:SF18">
    <property type="entry name" value="DIGERANYLGERANYLGLYCEROPHOSPHOLIPID REDUCTASE"/>
    <property type="match status" value="1"/>
</dbReference>
<feature type="binding site" evidence="8">
    <location>
        <position position="34"/>
    </location>
    <ligand>
        <name>FAD</name>
        <dbReference type="ChEBI" id="CHEBI:57692"/>
    </ligand>
</feature>
<evidence type="ECO:0000313" key="11">
    <source>
        <dbReference type="Proteomes" id="UP000074294"/>
    </source>
</evidence>
<dbReference type="Proteomes" id="UP000074294">
    <property type="component" value="Unassembled WGS sequence"/>
</dbReference>
<feature type="binding site" evidence="8">
    <location>
        <position position="46"/>
    </location>
    <ligand>
        <name>FAD</name>
        <dbReference type="ChEBI" id="CHEBI:57692"/>
    </ligand>
</feature>
<dbReference type="GO" id="GO:0046467">
    <property type="term" value="P:membrane lipid biosynthetic process"/>
    <property type="evidence" value="ECO:0007669"/>
    <property type="project" value="InterPro"/>
</dbReference>
<dbReference type="InterPro" id="IPR054715">
    <property type="entry name" value="GGR_cat"/>
</dbReference>
<dbReference type="PRINTS" id="PR00420">
    <property type="entry name" value="RNGMNOXGNASE"/>
</dbReference>
<dbReference type="Pfam" id="PF13450">
    <property type="entry name" value="NAD_binding_8"/>
    <property type="match status" value="1"/>
</dbReference>
<feature type="domain" description="Digeranylgeranylglycerophospholipid reductase catalytic" evidence="9">
    <location>
        <begin position="177"/>
        <end position="262"/>
    </location>
</feature>
<gene>
    <name evidence="10" type="ORF">APZ16_00400</name>
</gene>
<comment type="caution">
    <text evidence="10">The sequence shown here is derived from an EMBL/GenBank/DDBJ whole genome shotgun (WGS) entry which is preliminary data.</text>
</comment>
<accession>A0A147JYY9</accession>
<comment type="catalytic activity">
    <reaction evidence="8">
        <text>archaetidylserine + 8 AH2 = 2,3-bis-O-phytanyl-sn-glycero-3-phospho-L-serine + 8 A</text>
        <dbReference type="Rhea" id="RHEA:84215"/>
        <dbReference type="ChEBI" id="CHEBI:13193"/>
        <dbReference type="ChEBI" id="CHEBI:17499"/>
        <dbReference type="ChEBI" id="CHEBI:71517"/>
        <dbReference type="ChEBI" id="CHEBI:74853"/>
    </reaction>
</comment>
<feature type="binding site" evidence="8">
    <location>
        <position position="373"/>
    </location>
    <ligand>
        <name>a 2,3-bis-O-(geranylgeranyl)-sn-glycerol 1-phospholipid</name>
        <dbReference type="ChEBI" id="CHEBI:138140"/>
    </ligand>
</feature>
<comment type="miscellaneous">
    <text evidence="8">Reduction reaction proceeds via syn addition of hydrogen for double bonds.</text>
</comment>
<feature type="binding site" evidence="8">
    <location>
        <position position="294"/>
    </location>
    <ligand>
        <name>FAD</name>
        <dbReference type="ChEBI" id="CHEBI:57692"/>
    </ligand>
</feature>
<comment type="caution">
    <text evidence="8">Lacks conserved residue(s) required for the propagation of feature annotation.</text>
</comment>
<feature type="binding site" evidence="8">
    <location>
        <position position="282"/>
    </location>
    <ligand>
        <name>FAD</name>
        <dbReference type="ChEBI" id="CHEBI:57692"/>
    </ligand>
</feature>
<evidence type="ECO:0000256" key="7">
    <source>
        <dbReference type="ARBA" id="ARBA00023264"/>
    </source>
</evidence>
<evidence type="ECO:0000256" key="2">
    <source>
        <dbReference type="ARBA" id="ARBA00022630"/>
    </source>
</evidence>
<dbReference type="GO" id="GO:0016020">
    <property type="term" value="C:membrane"/>
    <property type="evidence" value="ECO:0007669"/>
    <property type="project" value="GOC"/>
</dbReference>
<keyword evidence="2 8" id="KW-0285">Flavoprotein</keyword>
<dbReference type="PANTHER" id="PTHR42685">
    <property type="entry name" value="GERANYLGERANYL DIPHOSPHATE REDUCTASE"/>
    <property type="match status" value="1"/>
</dbReference>
<dbReference type="Gene3D" id="3.30.9.10">
    <property type="entry name" value="D-Amino Acid Oxidase, subunit A, domain 2"/>
    <property type="match status" value="1"/>
</dbReference>
<evidence type="ECO:0000256" key="4">
    <source>
        <dbReference type="ARBA" id="ARBA00023002"/>
    </source>
</evidence>
<feature type="binding site" evidence="8">
    <location>
        <position position="48"/>
    </location>
    <ligand>
        <name>FAD</name>
        <dbReference type="ChEBI" id="CHEBI:57692"/>
    </ligand>
</feature>
<reference evidence="10 11" key="1">
    <citation type="journal article" date="2016" name="Nat. Microbiol.">
        <title>Genomic inference of the metabolism of cosmopolitan subsurface Archaea, Hadesarchaea.</title>
        <authorList>
            <person name="Baker B.J."/>
            <person name="Saw J.H."/>
            <person name="Lind A.E."/>
            <person name="Lazar C.S."/>
            <person name="Hinrichs K.-U."/>
            <person name="Teske A.P."/>
            <person name="Ettema T.J."/>
        </authorList>
    </citation>
    <scope>NUCLEOTIDE SEQUENCE [LARGE SCALE GENOMIC DNA]</scope>
</reference>
<evidence type="ECO:0000256" key="6">
    <source>
        <dbReference type="ARBA" id="ARBA00023209"/>
    </source>
</evidence>
<keyword evidence="7 8" id="KW-1208">Phospholipid metabolism</keyword>
<feature type="binding site" evidence="8">
    <location>
        <position position="124"/>
    </location>
    <ligand>
        <name>FAD</name>
        <dbReference type="ChEBI" id="CHEBI:57692"/>
    </ligand>
</feature>
<comment type="cofactor">
    <cofactor evidence="8">
        <name>FAD</name>
        <dbReference type="ChEBI" id="CHEBI:57692"/>
    </cofactor>
    <text evidence="8">Binds 1 FAD per subunit.</text>
</comment>
<sequence>MERSYDVVVVGAGPAGSVAAQAAASGGASVLMLERRREIGVPVQCGEALSEDVLKEMKLKPDPSWAVNPTNSVKIVSPSGIAVRISERRVTGKVGYILNRKVFDKYLAIRAAEAGADIRVGTYVYGLVVRDGRVCGVRARGVDGDFEVEAKVVIAADGVGSRVARWAGMNTAIKLDDFESGVQFQMVGVDFESPSMLEFYLSSRIAPGGYAWVFPKGEHMANVGLGVLGSRAERRAIDYLRDFVARMPGLARGKVVEINAGGIPVGGPLKQTVKGNVVLVGDAARQVNALTGGGIDSAMRAGQIAGEVVADAIREGDVSEKRLREYERRWREKMGKSHEKYLKAKNVLLGLSDQELDQLAETLSRVDFERISLTDMLRALIKSHPKLLWKLRGLV</sequence>
<dbReference type="STRING" id="1776334.APZ16_00400"/>
<dbReference type="SUPFAM" id="SSF51905">
    <property type="entry name" value="FAD/NAD(P)-binding domain"/>
    <property type="match status" value="1"/>
</dbReference>
<feature type="binding site" evidence="8">
    <location>
        <position position="45"/>
    </location>
    <ligand>
        <name>FAD</name>
        <dbReference type="ChEBI" id="CHEBI:57692"/>
    </ligand>
</feature>
<feature type="binding site" evidence="8">
    <location>
        <position position="15"/>
    </location>
    <ligand>
        <name>FAD</name>
        <dbReference type="ChEBI" id="CHEBI:57692"/>
    </ligand>
</feature>
<comment type="catalytic activity">
    <reaction evidence="8">
        <text>CDP-2,3-bis-O-(geranylgeranyl)-sn-glycerol + 8 AH2 = CDP-2,3-bis-O-(phytanyl)-sn-glycerol + 8 A</text>
        <dbReference type="Rhea" id="RHEA:84207"/>
        <dbReference type="ChEBI" id="CHEBI:13193"/>
        <dbReference type="ChEBI" id="CHEBI:17499"/>
        <dbReference type="ChEBI" id="CHEBI:58838"/>
        <dbReference type="ChEBI" id="CHEBI:74004"/>
    </reaction>
</comment>
<dbReference type="Pfam" id="PF22578">
    <property type="entry name" value="GGR_cat"/>
    <property type="match status" value="1"/>
</dbReference>
<dbReference type="GO" id="GO:0045550">
    <property type="term" value="F:geranylgeranyl reductase activity"/>
    <property type="evidence" value="ECO:0007669"/>
    <property type="project" value="InterPro"/>
</dbReference>
<dbReference type="InterPro" id="IPR023590">
    <property type="entry name" value="DGGGPL_reductase"/>
</dbReference>
<comment type="function">
    <text evidence="8">Is involved in the reduction of 2,3-digeranylgeranylglycerophospholipids (unsaturated archaeols) into 2,3-diphytanylglycerophospholipids (saturated archaeols) in the biosynthesis of archaeal membrane lipids. Catalyzes the formation of archaetidic acid (2,3-di-O-phytanyl-sn-glyceryl phosphate) from 2,3-di-O-geranylgeranylglyceryl phosphate (DGGGP) via the hydrogenation of each double bond of the isoprenoid chains. Is also probably able to reduce double bonds of geranyl groups in CDP-2,3-bis-O-(geranylgeranyl)-sn-glycerol and archaetidylserine, thus acting at various stages in the biosynthesis of archaeal membrane lipids.</text>
</comment>